<dbReference type="WBParaSite" id="EVEC_0000625601-mRNA-1">
    <property type="protein sequence ID" value="EVEC_0000625601-mRNA-1"/>
    <property type="gene ID" value="EVEC_0000625601"/>
</dbReference>
<name>A0A0N4V7I9_ENTVE</name>
<evidence type="ECO:0000313" key="3">
    <source>
        <dbReference type="WBParaSite" id="EVEC_0000625601-mRNA-1"/>
    </source>
</evidence>
<proteinExistence type="predicted"/>
<gene>
    <name evidence="1" type="ORF">EVEC_LOCUS5867</name>
</gene>
<reference evidence="1 2" key="2">
    <citation type="submission" date="2018-10" db="EMBL/GenBank/DDBJ databases">
        <authorList>
            <consortium name="Pathogen Informatics"/>
        </authorList>
    </citation>
    <scope>NUCLEOTIDE SEQUENCE [LARGE SCALE GENOMIC DNA]</scope>
</reference>
<evidence type="ECO:0000313" key="2">
    <source>
        <dbReference type="Proteomes" id="UP000274131"/>
    </source>
</evidence>
<keyword evidence="2" id="KW-1185">Reference proteome</keyword>
<organism evidence="3">
    <name type="scientific">Enterobius vermicularis</name>
    <name type="common">Human pinworm</name>
    <dbReference type="NCBI Taxonomy" id="51028"/>
    <lineage>
        <taxon>Eukaryota</taxon>
        <taxon>Metazoa</taxon>
        <taxon>Ecdysozoa</taxon>
        <taxon>Nematoda</taxon>
        <taxon>Chromadorea</taxon>
        <taxon>Rhabditida</taxon>
        <taxon>Spirurina</taxon>
        <taxon>Oxyuridomorpha</taxon>
        <taxon>Oxyuroidea</taxon>
        <taxon>Oxyuridae</taxon>
        <taxon>Enterobius</taxon>
    </lineage>
</organism>
<evidence type="ECO:0000313" key="1">
    <source>
        <dbReference type="EMBL" id="VDD91116.1"/>
    </source>
</evidence>
<sequence>MRVCRDSSNSSETKLGVDMTPGRLSCICDAHSEKILLPSKCSVNEQQNCLFMVLYRIMRMVQETPKRLYRNRIQQKKNKLELQIYPPSLIVLEQLVVSFLLSMKWFWNGNPGWMENPRELRNYIRLLQDHLGMGILRTRKPPGNHKRTKRHVWKVGSVPAEMLSGLERI</sequence>
<protein>
    <submittedName>
        <fullName evidence="3">Transposase</fullName>
    </submittedName>
</protein>
<dbReference type="AlphaFoldDB" id="A0A0N4V7I9"/>
<dbReference type="Proteomes" id="UP000274131">
    <property type="component" value="Unassembled WGS sequence"/>
</dbReference>
<accession>A0A0N4V7I9</accession>
<reference evidence="3" key="1">
    <citation type="submission" date="2017-02" db="UniProtKB">
        <authorList>
            <consortium name="WormBaseParasite"/>
        </authorList>
    </citation>
    <scope>IDENTIFICATION</scope>
</reference>
<dbReference type="EMBL" id="UXUI01008296">
    <property type="protein sequence ID" value="VDD91116.1"/>
    <property type="molecule type" value="Genomic_DNA"/>
</dbReference>